<feature type="transmembrane region" description="Helical" evidence="7">
    <location>
        <begin position="415"/>
        <end position="433"/>
    </location>
</feature>
<gene>
    <name evidence="9" type="ORF">VHUM_00786</name>
</gene>
<dbReference type="InterPro" id="IPR036259">
    <property type="entry name" value="MFS_trans_sf"/>
</dbReference>
<dbReference type="SUPFAM" id="SSF103473">
    <property type="entry name" value="MFS general substrate transporter"/>
    <property type="match status" value="1"/>
</dbReference>
<dbReference type="GO" id="GO:0022857">
    <property type="term" value="F:transmembrane transporter activity"/>
    <property type="evidence" value="ECO:0007669"/>
    <property type="project" value="InterPro"/>
</dbReference>
<feature type="domain" description="Major facilitator superfamily (MFS) profile" evidence="8">
    <location>
        <begin position="82"/>
        <end position="437"/>
    </location>
</feature>
<dbReference type="GO" id="GO:0016020">
    <property type="term" value="C:membrane"/>
    <property type="evidence" value="ECO:0007669"/>
    <property type="project" value="UniProtKB-SubCell"/>
</dbReference>
<feature type="transmembrane region" description="Helical" evidence="7">
    <location>
        <begin position="117"/>
        <end position="139"/>
    </location>
</feature>
<dbReference type="EMBL" id="QKWK01000002">
    <property type="protein sequence ID" value="TXT13419.1"/>
    <property type="molecule type" value="Genomic_DNA"/>
</dbReference>
<evidence type="ECO:0000256" key="6">
    <source>
        <dbReference type="SAM" id="MobiDB-lite"/>
    </source>
</evidence>
<evidence type="ECO:0000256" key="5">
    <source>
        <dbReference type="ARBA" id="ARBA00023136"/>
    </source>
</evidence>
<dbReference type="PANTHER" id="PTHR23511">
    <property type="entry name" value="SYNAPTIC VESICLE GLYCOPROTEIN 2"/>
    <property type="match status" value="1"/>
</dbReference>
<dbReference type="OrthoDB" id="2591935at2759"/>
<organism evidence="9 10">
    <name type="scientific">Vanrija humicola</name>
    <name type="common">Yeast</name>
    <name type="synonym">Cryptococcus humicola</name>
    <dbReference type="NCBI Taxonomy" id="5417"/>
    <lineage>
        <taxon>Eukaryota</taxon>
        <taxon>Fungi</taxon>
        <taxon>Dikarya</taxon>
        <taxon>Basidiomycota</taxon>
        <taxon>Agaricomycotina</taxon>
        <taxon>Tremellomycetes</taxon>
        <taxon>Trichosporonales</taxon>
        <taxon>Trichosporonaceae</taxon>
        <taxon>Vanrija</taxon>
    </lineage>
</organism>
<keyword evidence="5 7" id="KW-0472">Membrane</keyword>
<feature type="region of interest" description="Disordered" evidence="6">
    <location>
        <begin position="1"/>
        <end position="58"/>
    </location>
</feature>
<feature type="transmembrane region" description="Helical" evidence="7">
    <location>
        <begin position="204"/>
        <end position="228"/>
    </location>
</feature>
<evidence type="ECO:0000313" key="10">
    <source>
        <dbReference type="Proteomes" id="UP000473826"/>
    </source>
</evidence>
<proteinExistence type="predicted"/>
<reference evidence="9 10" key="1">
    <citation type="journal article" date="2019" name="PLoS Genet.">
        <title>Convergent evolution of linked mating-type loci in basidiomycete fungi.</title>
        <authorList>
            <person name="Sun S."/>
            <person name="Coelho M.A."/>
            <person name="Heitman J."/>
            <person name="Nowrousian M."/>
        </authorList>
    </citation>
    <scope>NUCLEOTIDE SEQUENCE [LARGE SCALE GENOMIC DNA]</scope>
    <source>
        <strain evidence="9 10">CBS 4282</strain>
    </source>
</reference>
<feature type="compositionally biased region" description="Low complexity" evidence="6">
    <location>
        <begin position="41"/>
        <end position="52"/>
    </location>
</feature>
<comment type="caution">
    <text evidence="9">The sequence shown here is derived from an EMBL/GenBank/DDBJ whole genome shotgun (WGS) entry which is preliminary data.</text>
</comment>
<sequence>MPSTTSATSRPALSQHASNASLARSRAASPPPRRRSDDSESSSSSGDSAADAAVREALGEDRERGLEETLEQLGFGPYQWRLFALCGCGWMSDNAALVCVAVILPRVRIHWDLSEKLVGVLSASTMAGMMAGSVAWGVVSDLAGRALPFNATLLLTAVFTISASFSPSFGVLCFWMFCMGTAVGGSMPTDGTLFIENLPHSKQYLLTLLSLFFSFGAVVSSLIGYALLPGASCITHEGCDIKAGDNNGWRHVLLGLGCINLFCALSRVVLFRLHESPRFLVSNGREQEAVVVLRAIATFNDNTIDIQRDDVRQTEQTAMDSVIADTNGIPRDPEEQHSLINGPPRDEDGFLETPHYEGVPGGDLYSVPPPAELPTPVHHRHRKHHHQQYHGRWAWLHKWIAQVSRLFTPKWRRTVILMWIIWGAMSLGGSGSAECVS</sequence>
<feature type="transmembrane region" description="Helical" evidence="7">
    <location>
        <begin position="82"/>
        <end position="105"/>
    </location>
</feature>
<dbReference type="Pfam" id="PF00083">
    <property type="entry name" value="Sugar_tr"/>
    <property type="match status" value="1"/>
</dbReference>
<evidence type="ECO:0000256" key="2">
    <source>
        <dbReference type="ARBA" id="ARBA00022448"/>
    </source>
</evidence>
<feature type="transmembrane region" description="Helical" evidence="7">
    <location>
        <begin position="248"/>
        <end position="270"/>
    </location>
</feature>
<keyword evidence="2" id="KW-0813">Transport</keyword>
<comment type="subcellular location">
    <subcellularLocation>
        <location evidence="1">Membrane</location>
        <topology evidence="1">Multi-pass membrane protein</topology>
    </subcellularLocation>
</comment>
<dbReference type="PROSITE" id="PS50850">
    <property type="entry name" value="MFS"/>
    <property type="match status" value="1"/>
</dbReference>
<accession>A0A7D8V3T4</accession>
<evidence type="ECO:0000259" key="8">
    <source>
        <dbReference type="PROSITE" id="PS50850"/>
    </source>
</evidence>
<keyword evidence="10" id="KW-1185">Reference proteome</keyword>
<evidence type="ECO:0000256" key="4">
    <source>
        <dbReference type="ARBA" id="ARBA00022989"/>
    </source>
</evidence>
<feature type="compositionally biased region" description="Polar residues" evidence="6">
    <location>
        <begin position="1"/>
        <end position="16"/>
    </location>
</feature>
<feature type="transmembrane region" description="Helical" evidence="7">
    <location>
        <begin position="151"/>
        <end position="183"/>
    </location>
</feature>
<protein>
    <recommendedName>
        <fullName evidence="8">Major facilitator superfamily (MFS) profile domain-containing protein</fullName>
    </recommendedName>
</protein>
<dbReference type="AlphaFoldDB" id="A0A7D8V3T4"/>
<keyword evidence="4 7" id="KW-1133">Transmembrane helix</keyword>
<name>A0A7D8V3T4_VANHU</name>
<evidence type="ECO:0000256" key="3">
    <source>
        <dbReference type="ARBA" id="ARBA00022692"/>
    </source>
</evidence>
<dbReference type="InterPro" id="IPR005828">
    <property type="entry name" value="MFS_sugar_transport-like"/>
</dbReference>
<feature type="compositionally biased region" description="Low complexity" evidence="6">
    <location>
        <begin position="17"/>
        <end position="28"/>
    </location>
</feature>
<evidence type="ECO:0000256" key="7">
    <source>
        <dbReference type="SAM" id="Phobius"/>
    </source>
</evidence>
<dbReference type="PANTHER" id="PTHR23511:SF5">
    <property type="entry name" value="MAJOR FACILITATOR-TYPE TRANSPORTER HXNZ-RELATED"/>
    <property type="match status" value="1"/>
</dbReference>
<evidence type="ECO:0000256" key="1">
    <source>
        <dbReference type="ARBA" id="ARBA00004141"/>
    </source>
</evidence>
<dbReference type="Proteomes" id="UP000473826">
    <property type="component" value="Unassembled WGS sequence"/>
</dbReference>
<evidence type="ECO:0000313" key="9">
    <source>
        <dbReference type="EMBL" id="TXT13419.1"/>
    </source>
</evidence>
<dbReference type="InterPro" id="IPR020846">
    <property type="entry name" value="MFS_dom"/>
</dbReference>
<keyword evidence="3 7" id="KW-0812">Transmembrane</keyword>
<dbReference type="Gene3D" id="1.20.1250.20">
    <property type="entry name" value="MFS general substrate transporter like domains"/>
    <property type="match status" value="1"/>
</dbReference>